<dbReference type="PANTHER" id="PTHR24302:SF15">
    <property type="entry name" value="FATTY-ACID PEROXYGENASE"/>
    <property type="match status" value="1"/>
</dbReference>
<evidence type="ECO:0000256" key="6">
    <source>
        <dbReference type="ARBA" id="ARBA00023033"/>
    </source>
</evidence>
<dbReference type="EMBL" id="JABSTR010000005">
    <property type="protein sequence ID" value="KAH9371943.1"/>
    <property type="molecule type" value="Genomic_DNA"/>
</dbReference>
<dbReference type="AlphaFoldDB" id="A0A9J6GAM0"/>
<sequence>MKFKRSAQGTFLGFCRYRWRQRHFSYFKKLGIPGPEPNLIWGNLLEYHASEHYKVLGRWMEKYGSVVGFFNGDVPFVLLHDLDFIEHVYVRNFTNFTDRGLTMMTDQMHPTLGKSVIHARGAKWRNIRRCISYAFSSAKLKKMLAGFEEDMDIFLKSLETNAETGEEVDMMLKCEQLTMDYVVRGSFGIEERFQGKPHHPFLSATKEAASK</sequence>
<dbReference type="GO" id="GO:0008395">
    <property type="term" value="F:steroid hydroxylase activity"/>
    <property type="evidence" value="ECO:0007669"/>
    <property type="project" value="TreeGrafter"/>
</dbReference>
<dbReference type="InterPro" id="IPR036396">
    <property type="entry name" value="Cyt_P450_sf"/>
</dbReference>
<dbReference type="InterPro" id="IPR050705">
    <property type="entry name" value="Cytochrome_P450_3A"/>
</dbReference>
<dbReference type="OrthoDB" id="6485102at2759"/>
<dbReference type="GO" id="GO:0016705">
    <property type="term" value="F:oxidoreductase activity, acting on paired donors, with incorporation or reduction of molecular oxygen"/>
    <property type="evidence" value="ECO:0007669"/>
    <property type="project" value="InterPro"/>
</dbReference>
<protein>
    <recommendedName>
        <fullName evidence="9">Cytochrome P450</fullName>
    </recommendedName>
</protein>
<evidence type="ECO:0000256" key="3">
    <source>
        <dbReference type="ARBA" id="ARBA00022723"/>
    </source>
</evidence>
<proteinExistence type="inferred from homology"/>
<dbReference type="VEuPathDB" id="VectorBase:HLOH_044881"/>
<keyword evidence="6" id="KW-0503">Monooxygenase</keyword>
<organism evidence="7 8">
    <name type="scientific">Haemaphysalis longicornis</name>
    <name type="common">Bush tick</name>
    <dbReference type="NCBI Taxonomy" id="44386"/>
    <lineage>
        <taxon>Eukaryota</taxon>
        <taxon>Metazoa</taxon>
        <taxon>Ecdysozoa</taxon>
        <taxon>Arthropoda</taxon>
        <taxon>Chelicerata</taxon>
        <taxon>Arachnida</taxon>
        <taxon>Acari</taxon>
        <taxon>Parasitiformes</taxon>
        <taxon>Ixodida</taxon>
        <taxon>Ixodoidea</taxon>
        <taxon>Ixodidae</taxon>
        <taxon>Haemaphysalinae</taxon>
        <taxon>Haemaphysalis</taxon>
    </lineage>
</organism>
<evidence type="ECO:0000256" key="5">
    <source>
        <dbReference type="ARBA" id="ARBA00023004"/>
    </source>
</evidence>
<dbReference type="GO" id="GO:0020037">
    <property type="term" value="F:heme binding"/>
    <property type="evidence" value="ECO:0007669"/>
    <property type="project" value="InterPro"/>
</dbReference>
<dbReference type="Gene3D" id="1.10.630.10">
    <property type="entry name" value="Cytochrome P450"/>
    <property type="match status" value="1"/>
</dbReference>
<dbReference type="OMA" id="YHASEHY"/>
<dbReference type="InterPro" id="IPR001128">
    <property type="entry name" value="Cyt_P450"/>
</dbReference>
<reference evidence="7 8" key="1">
    <citation type="journal article" date="2020" name="Cell">
        <title>Large-Scale Comparative Analyses of Tick Genomes Elucidate Their Genetic Diversity and Vector Capacities.</title>
        <authorList>
            <consortium name="Tick Genome and Microbiome Consortium (TIGMIC)"/>
            <person name="Jia N."/>
            <person name="Wang J."/>
            <person name="Shi W."/>
            <person name="Du L."/>
            <person name="Sun Y."/>
            <person name="Zhan W."/>
            <person name="Jiang J.F."/>
            <person name="Wang Q."/>
            <person name="Zhang B."/>
            <person name="Ji P."/>
            <person name="Bell-Sakyi L."/>
            <person name="Cui X.M."/>
            <person name="Yuan T.T."/>
            <person name="Jiang B.G."/>
            <person name="Yang W.F."/>
            <person name="Lam T.T."/>
            <person name="Chang Q.C."/>
            <person name="Ding S.J."/>
            <person name="Wang X.J."/>
            <person name="Zhu J.G."/>
            <person name="Ruan X.D."/>
            <person name="Zhao L."/>
            <person name="Wei J.T."/>
            <person name="Ye R.Z."/>
            <person name="Que T.C."/>
            <person name="Du C.H."/>
            <person name="Zhou Y.H."/>
            <person name="Cheng J.X."/>
            <person name="Dai P.F."/>
            <person name="Guo W.B."/>
            <person name="Han X.H."/>
            <person name="Huang E.J."/>
            <person name="Li L.F."/>
            <person name="Wei W."/>
            <person name="Gao Y.C."/>
            <person name="Liu J.Z."/>
            <person name="Shao H.Z."/>
            <person name="Wang X."/>
            <person name="Wang C.C."/>
            <person name="Yang T.C."/>
            <person name="Huo Q.B."/>
            <person name="Li W."/>
            <person name="Chen H.Y."/>
            <person name="Chen S.E."/>
            <person name="Zhou L.G."/>
            <person name="Ni X.B."/>
            <person name="Tian J.H."/>
            <person name="Sheng Y."/>
            <person name="Liu T."/>
            <person name="Pan Y.S."/>
            <person name="Xia L.Y."/>
            <person name="Li J."/>
            <person name="Zhao F."/>
            <person name="Cao W.C."/>
        </authorList>
    </citation>
    <scope>NUCLEOTIDE SEQUENCE [LARGE SCALE GENOMIC DNA]</scope>
    <source>
        <strain evidence="7">HaeL-2018</strain>
    </source>
</reference>
<keyword evidence="8" id="KW-1185">Reference proteome</keyword>
<evidence type="ECO:0000256" key="1">
    <source>
        <dbReference type="ARBA" id="ARBA00010617"/>
    </source>
</evidence>
<comment type="similarity">
    <text evidence="1">Belongs to the cytochrome P450 family.</text>
</comment>
<dbReference type="PANTHER" id="PTHR24302">
    <property type="entry name" value="CYTOCHROME P450 FAMILY 3"/>
    <property type="match status" value="1"/>
</dbReference>
<name>A0A9J6GAM0_HAELO</name>
<evidence type="ECO:0000256" key="2">
    <source>
        <dbReference type="ARBA" id="ARBA00022617"/>
    </source>
</evidence>
<evidence type="ECO:0000313" key="8">
    <source>
        <dbReference type="Proteomes" id="UP000821853"/>
    </source>
</evidence>
<dbReference type="GO" id="GO:0005506">
    <property type="term" value="F:iron ion binding"/>
    <property type="evidence" value="ECO:0007669"/>
    <property type="project" value="InterPro"/>
</dbReference>
<keyword evidence="4" id="KW-0560">Oxidoreductase</keyword>
<gene>
    <name evidence="7" type="ORF">HPB48_010808</name>
</gene>
<keyword evidence="3" id="KW-0479">Metal-binding</keyword>
<evidence type="ECO:0008006" key="9">
    <source>
        <dbReference type="Google" id="ProtNLM"/>
    </source>
</evidence>
<comment type="caution">
    <text evidence="7">The sequence shown here is derived from an EMBL/GenBank/DDBJ whole genome shotgun (WGS) entry which is preliminary data.</text>
</comment>
<dbReference type="SUPFAM" id="SSF48264">
    <property type="entry name" value="Cytochrome P450"/>
    <property type="match status" value="1"/>
</dbReference>
<keyword evidence="5" id="KW-0408">Iron</keyword>
<keyword evidence="2" id="KW-0349">Heme</keyword>
<dbReference type="Pfam" id="PF00067">
    <property type="entry name" value="p450"/>
    <property type="match status" value="1"/>
</dbReference>
<accession>A0A9J6GAM0</accession>
<evidence type="ECO:0000313" key="7">
    <source>
        <dbReference type="EMBL" id="KAH9371943.1"/>
    </source>
</evidence>
<evidence type="ECO:0000256" key="4">
    <source>
        <dbReference type="ARBA" id="ARBA00023002"/>
    </source>
</evidence>
<dbReference type="Proteomes" id="UP000821853">
    <property type="component" value="Chromosome 3"/>
</dbReference>